<dbReference type="Gene3D" id="1.25.10.10">
    <property type="entry name" value="Leucine-rich Repeat Variant"/>
    <property type="match status" value="3"/>
</dbReference>
<dbReference type="GO" id="GO:0005881">
    <property type="term" value="C:cytoplasmic microtubule"/>
    <property type="evidence" value="ECO:0007669"/>
    <property type="project" value="TreeGrafter"/>
</dbReference>
<dbReference type="PANTHER" id="PTHR21567">
    <property type="entry name" value="CLASP"/>
    <property type="match status" value="1"/>
</dbReference>
<evidence type="ECO:0000313" key="4">
    <source>
        <dbReference type="Proteomes" id="UP000762676"/>
    </source>
</evidence>
<feature type="region of interest" description="Disordered" evidence="1">
    <location>
        <begin position="85"/>
        <end position="191"/>
    </location>
</feature>
<feature type="compositionally biased region" description="Low complexity" evidence="1">
    <location>
        <begin position="110"/>
        <end position="123"/>
    </location>
</feature>
<evidence type="ECO:0000256" key="1">
    <source>
        <dbReference type="SAM" id="MobiDB-lite"/>
    </source>
</evidence>
<feature type="compositionally biased region" description="Polar residues" evidence="1">
    <location>
        <begin position="507"/>
        <end position="532"/>
    </location>
</feature>
<dbReference type="GO" id="GO:0090307">
    <property type="term" value="P:mitotic spindle assembly"/>
    <property type="evidence" value="ECO:0007669"/>
    <property type="project" value="TreeGrafter"/>
</dbReference>
<dbReference type="Proteomes" id="UP000762676">
    <property type="component" value="Unassembled WGS sequence"/>
</dbReference>
<evidence type="ECO:0000313" key="3">
    <source>
        <dbReference type="EMBL" id="GFR69213.1"/>
    </source>
</evidence>
<dbReference type="SMART" id="SM01349">
    <property type="entry name" value="TOG"/>
    <property type="match status" value="1"/>
</dbReference>
<feature type="region of interest" description="Disordered" evidence="1">
    <location>
        <begin position="507"/>
        <end position="535"/>
    </location>
</feature>
<reference evidence="3 4" key="1">
    <citation type="journal article" date="2021" name="Elife">
        <title>Chloroplast acquisition without the gene transfer in kleptoplastic sea slugs, Plakobranchus ocellatus.</title>
        <authorList>
            <person name="Maeda T."/>
            <person name="Takahashi S."/>
            <person name="Yoshida T."/>
            <person name="Shimamura S."/>
            <person name="Takaki Y."/>
            <person name="Nagai Y."/>
            <person name="Toyoda A."/>
            <person name="Suzuki Y."/>
            <person name="Arimoto A."/>
            <person name="Ishii H."/>
            <person name="Satoh N."/>
            <person name="Nishiyama T."/>
            <person name="Hasebe M."/>
            <person name="Maruyama T."/>
            <person name="Minagawa J."/>
            <person name="Obokata J."/>
            <person name="Shigenobu S."/>
        </authorList>
    </citation>
    <scope>NUCLEOTIDE SEQUENCE [LARGE SCALE GENOMIC DNA]</scope>
</reference>
<feature type="region of interest" description="Disordered" evidence="1">
    <location>
        <begin position="447"/>
        <end position="474"/>
    </location>
</feature>
<gene>
    <name evidence="3" type="ORF">ElyMa_005625400</name>
</gene>
<organism evidence="3 4">
    <name type="scientific">Elysia marginata</name>
    <dbReference type="NCBI Taxonomy" id="1093978"/>
    <lineage>
        <taxon>Eukaryota</taxon>
        <taxon>Metazoa</taxon>
        <taxon>Spiralia</taxon>
        <taxon>Lophotrochozoa</taxon>
        <taxon>Mollusca</taxon>
        <taxon>Gastropoda</taxon>
        <taxon>Heterobranchia</taxon>
        <taxon>Euthyneura</taxon>
        <taxon>Panpulmonata</taxon>
        <taxon>Sacoglossa</taxon>
        <taxon>Placobranchoidea</taxon>
        <taxon>Plakobranchidae</taxon>
        <taxon>Elysia</taxon>
    </lineage>
</organism>
<dbReference type="PANTHER" id="PTHR21567:SF9">
    <property type="entry name" value="CLIP-ASSOCIATING PROTEIN"/>
    <property type="match status" value="1"/>
</dbReference>
<dbReference type="SUPFAM" id="SSF48371">
    <property type="entry name" value="ARM repeat"/>
    <property type="match status" value="1"/>
</dbReference>
<sequence length="767" mass="86116">MGAAADTRGILVSTRDLCGVGRPRRHRSVGDRPESPQFDLFRERARWTGGDCSSTPSKKSVHFNIFPYIKQIPARQRSNSALLTTSPYDVYATPDRHTARTSTRPRSGTSQSQPNSRSNSPSHSARRQLAYVKNNTPARIDTGLGPRRTRIPGSHSQGASREASPARSFKGPERRLSSGGKTSSGRKTPVLSQRVLRHGSDVEDALQDALFKGPQRRRYDQYDSDDAASETSSVCSERSHSSYGGRTSESRGRIRSYSSGYGATEDMHSIITQLGSTSYLDRKDGLLSLQHLLRSNRCLSRVELKKVTEIFTRMFHDPHTKSLLLFLDFHRDCFPFEHQFNTLSKFIVDQAQGPNLRVRVSMLTYLHGLIISMDPSDFVNCSDARLAVSKIIGWTNEPRNVDIRKGHPEDFELETENLNPEDIFNSIKQTSADIQSLNKLEPYEDVRHHSGQGQGQGSHHGSGVGGGKPRKHVFTSQDSGIQDLRLDSPDGTDHHHKQRSFNQFGLHSQKSSGHLGNLSSGFPGSKNGTSDSSSEDVGKVIVDILEELSNHNERVEQRKNAMQCLQGLIDKGAITQDLLENYFNNLLLILVETLGDTSGDVKVLALKCMQKMLQKFPRQFEGYAELVILRVLELHKDDTFRDVPYAASDVEDTIVKVLPPEQNFRILTPIIQKMEYHMACGAIQMMTKVVEKMPTDLLEASLPNLIPGLFKNFEHKESPVRKASCFCLVAIYLRVEEAMRPYMDTLNGHRMKLLNLYIKKRREDEAK</sequence>
<dbReference type="EMBL" id="BMAT01011260">
    <property type="protein sequence ID" value="GFR69213.1"/>
    <property type="molecule type" value="Genomic_DNA"/>
</dbReference>
<feature type="compositionally biased region" description="Polar residues" evidence="1">
    <location>
        <begin position="230"/>
        <end position="247"/>
    </location>
</feature>
<dbReference type="GO" id="GO:0000776">
    <property type="term" value="C:kinetochore"/>
    <property type="evidence" value="ECO:0007669"/>
    <property type="project" value="TreeGrafter"/>
</dbReference>
<dbReference type="AlphaFoldDB" id="A0AAV4F930"/>
<evidence type="ECO:0000259" key="2">
    <source>
        <dbReference type="SMART" id="SM01349"/>
    </source>
</evidence>
<dbReference type="GO" id="GO:0040001">
    <property type="term" value="P:establishment of mitotic spindle localization"/>
    <property type="evidence" value="ECO:0007669"/>
    <property type="project" value="TreeGrafter"/>
</dbReference>
<feature type="compositionally biased region" description="Gly residues" evidence="1">
    <location>
        <begin position="452"/>
        <end position="467"/>
    </location>
</feature>
<feature type="domain" description="TOG" evidence="2">
    <location>
        <begin position="530"/>
        <end position="767"/>
    </location>
</feature>
<feature type="region of interest" description="Disordered" evidence="1">
    <location>
        <begin position="216"/>
        <end position="258"/>
    </location>
</feature>
<accession>A0AAV4F930</accession>
<dbReference type="GO" id="GO:0008017">
    <property type="term" value="F:microtubule binding"/>
    <property type="evidence" value="ECO:0007669"/>
    <property type="project" value="TreeGrafter"/>
</dbReference>
<protein>
    <submittedName>
        <fullName evidence="3">CLIP-associating protein 2-like isoform X2</fullName>
    </submittedName>
</protein>
<dbReference type="InterPro" id="IPR034085">
    <property type="entry name" value="TOG"/>
</dbReference>
<name>A0AAV4F930_9GAST</name>
<proteinExistence type="predicted"/>
<keyword evidence="4" id="KW-1185">Reference proteome</keyword>
<dbReference type="InterPro" id="IPR011989">
    <property type="entry name" value="ARM-like"/>
</dbReference>
<feature type="compositionally biased region" description="Polar residues" evidence="1">
    <location>
        <begin position="100"/>
        <end position="109"/>
    </location>
</feature>
<dbReference type="GO" id="GO:0045180">
    <property type="term" value="C:basal cortex"/>
    <property type="evidence" value="ECO:0007669"/>
    <property type="project" value="TreeGrafter"/>
</dbReference>
<dbReference type="GO" id="GO:0005876">
    <property type="term" value="C:spindle microtubule"/>
    <property type="evidence" value="ECO:0007669"/>
    <property type="project" value="TreeGrafter"/>
</dbReference>
<feature type="compositionally biased region" description="Low complexity" evidence="1">
    <location>
        <begin position="177"/>
        <end position="188"/>
    </location>
</feature>
<dbReference type="InterPro" id="IPR016024">
    <property type="entry name" value="ARM-type_fold"/>
</dbReference>
<dbReference type="GO" id="GO:0005815">
    <property type="term" value="C:microtubule organizing center"/>
    <property type="evidence" value="ECO:0007669"/>
    <property type="project" value="TreeGrafter"/>
</dbReference>
<dbReference type="GO" id="GO:0072686">
    <property type="term" value="C:mitotic spindle"/>
    <property type="evidence" value="ECO:0007669"/>
    <property type="project" value="TreeGrafter"/>
</dbReference>
<comment type="caution">
    <text evidence="3">The sequence shown here is derived from an EMBL/GenBank/DDBJ whole genome shotgun (WGS) entry which is preliminary data.</text>
</comment>